<evidence type="ECO:0000256" key="2">
    <source>
        <dbReference type="SAM" id="Phobius"/>
    </source>
</evidence>
<dbReference type="AlphaFoldDB" id="A0A8H7P2Z6"/>
<gene>
    <name evidence="3" type="ORF">IEO21_04856</name>
</gene>
<feature type="region of interest" description="Disordered" evidence="1">
    <location>
        <begin position="1"/>
        <end position="27"/>
    </location>
</feature>
<feature type="transmembrane region" description="Helical" evidence="2">
    <location>
        <begin position="77"/>
        <end position="97"/>
    </location>
</feature>
<dbReference type="Proteomes" id="UP000639403">
    <property type="component" value="Unassembled WGS sequence"/>
</dbReference>
<reference evidence="3" key="2">
    <citation type="journal article" name="Front. Microbiol.">
        <title>Degradative Capacity of Two Strains of Rhodonia placenta: From Phenotype to Genotype.</title>
        <authorList>
            <person name="Kolle M."/>
            <person name="Horta M.A.C."/>
            <person name="Nowrousian M."/>
            <person name="Ohm R.A."/>
            <person name="Benz J.P."/>
            <person name="Pilgard A."/>
        </authorList>
    </citation>
    <scope>NUCLEOTIDE SEQUENCE</scope>
    <source>
        <strain evidence="3">FPRL280</strain>
    </source>
</reference>
<proteinExistence type="predicted"/>
<evidence type="ECO:0000313" key="3">
    <source>
        <dbReference type="EMBL" id="KAF9814912.1"/>
    </source>
</evidence>
<sequence length="211" mass="22778">MDEIELNDLSRDRQSQHSTAPSAPGPVSESVSYWAWAAAAVLVTASTPLLLFPRFLLFLAESNGAERRTTLTALESFLALHTGILLVAMAIALVLNIPSTSDLPVDMKQPRAPGHPLLWPLSGACAIIALISYNTASVGPLSLLLSTGAGVIALWGFWAIMFESSSSISKKTGADKHTSRFLFWNKAAASAQKKQWKKAQAERKQQPHKSI</sequence>
<protein>
    <submittedName>
        <fullName evidence="3">Uncharacterized protein</fullName>
    </submittedName>
</protein>
<organism evidence="3 4">
    <name type="scientific">Rhodonia placenta</name>
    <dbReference type="NCBI Taxonomy" id="104341"/>
    <lineage>
        <taxon>Eukaryota</taxon>
        <taxon>Fungi</taxon>
        <taxon>Dikarya</taxon>
        <taxon>Basidiomycota</taxon>
        <taxon>Agaricomycotina</taxon>
        <taxon>Agaricomycetes</taxon>
        <taxon>Polyporales</taxon>
        <taxon>Adustoporiaceae</taxon>
        <taxon>Rhodonia</taxon>
    </lineage>
</organism>
<dbReference type="PANTHER" id="PTHR39605">
    <property type="entry name" value="MAJOR FACILITATOR SUPERFAMILY (MFS) PROFILE DOMAIN-CONTAINING PROTEIN"/>
    <property type="match status" value="1"/>
</dbReference>
<evidence type="ECO:0000313" key="4">
    <source>
        <dbReference type="Proteomes" id="UP000639403"/>
    </source>
</evidence>
<feature type="transmembrane region" description="Helical" evidence="2">
    <location>
        <begin position="143"/>
        <end position="162"/>
    </location>
</feature>
<reference evidence="3" key="1">
    <citation type="submission" date="2020-11" db="EMBL/GenBank/DDBJ databases">
        <authorList>
            <person name="Koelle M."/>
            <person name="Horta M.A.C."/>
            <person name="Nowrousian M."/>
            <person name="Ohm R.A."/>
            <person name="Benz P."/>
            <person name="Pilgard A."/>
        </authorList>
    </citation>
    <scope>NUCLEOTIDE SEQUENCE</scope>
    <source>
        <strain evidence="3">FPRL280</strain>
    </source>
</reference>
<feature type="transmembrane region" description="Helical" evidence="2">
    <location>
        <begin position="33"/>
        <end position="57"/>
    </location>
</feature>
<accession>A0A8H7P2Z6</accession>
<comment type="caution">
    <text evidence="3">The sequence shown here is derived from an EMBL/GenBank/DDBJ whole genome shotgun (WGS) entry which is preliminary data.</text>
</comment>
<name>A0A8H7P2Z6_9APHY</name>
<dbReference type="EMBL" id="JADOXO010000078">
    <property type="protein sequence ID" value="KAF9814912.1"/>
    <property type="molecule type" value="Genomic_DNA"/>
</dbReference>
<keyword evidence="2" id="KW-1133">Transmembrane helix</keyword>
<keyword evidence="2" id="KW-0812">Transmembrane</keyword>
<keyword evidence="2" id="KW-0472">Membrane</keyword>
<dbReference type="PANTHER" id="PTHR39605:SF1">
    <property type="entry name" value="MAJOR FACILITATOR SUPERFAMILY (MFS) PROFILE DOMAIN-CONTAINING PROTEIN"/>
    <property type="match status" value="1"/>
</dbReference>
<feature type="transmembrane region" description="Helical" evidence="2">
    <location>
        <begin position="117"/>
        <end position="136"/>
    </location>
</feature>
<evidence type="ECO:0000256" key="1">
    <source>
        <dbReference type="SAM" id="MobiDB-lite"/>
    </source>
</evidence>